<dbReference type="PANTHER" id="PTHR42663">
    <property type="entry name" value="HYDROLASE C777.06C-RELATED-RELATED"/>
    <property type="match status" value="1"/>
</dbReference>
<dbReference type="InterPro" id="IPR036866">
    <property type="entry name" value="RibonucZ/Hydroxyglut_hydro"/>
</dbReference>
<dbReference type="Pfam" id="PF12706">
    <property type="entry name" value="Lactamase_B_2"/>
    <property type="match status" value="1"/>
</dbReference>
<evidence type="ECO:0000313" key="3">
    <source>
        <dbReference type="Proteomes" id="UP000176204"/>
    </source>
</evidence>
<reference evidence="3" key="1">
    <citation type="submission" date="2016-09" db="EMBL/GenBank/DDBJ databases">
        <authorList>
            <person name="Koehorst J."/>
        </authorList>
    </citation>
    <scope>NUCLEOTIDE SEQUENCE [LARGE SCALE GENOMIC DNA]</scope>
</reference>
<proteinExistence type="predicted"/>
<feature type="domain" description="Metallo-beta-lactamase" evidence="1">
    <location>
        <begin position="38"/>
        <end position="237"/>
    </location>
</feature>
<dbReference type="CDD" id="cd16279">
    <property type="entry name" value="metallo-hydrolase-like_MBL-fold"/>
    <property type="match status" value="1"/>
</dbReference>
<dbReference type="Proteomes" id="UP000176204">
    <property type="component" value="Chromosome I"/>
</dbReference>
<dbReference type="RefSeq" id="WP_083076548.1">
    <property type="nucleotide sequence ID" value="NZ_JACVVN010000007.1"/>
</dbReference>
<dbReference type="STRING" id="1679444.PYTT_1076"/>
<name>A0A1H6L4W9_9BACT</name>
<gene>
    <name evidence="2" type="ORF">PYTT_1076</name>
</gene>
<dbReference type="Gene3D" id="3.60.15.10">
    <property type="entry name" value="Ribonuclease Z/Hydroxyacylglutathione hydrolase-like"/>
    <property type="match status" value="1"/>
</dbReference>
<evidence type="ECO:0000259" key="1">
    <source>
        <dbReference type="SMART" id="SM00849"/>
    </source>
</evidence>
<dbReference type="EMBL" id="LT629973">
    <property type="protein sequence ID" value="SEH83213.1"/>
    <property type="molecule type" value="Genomic_DNA"/>
</dbReference>
<dbReference type="KEGG" id="agl:PYTT_1076"/>
<dbReference type="PANTHER" id="PTHR42663:SF6">
    <property type="entry name" value="HYDROLASE C777.06C-RELATED"/>
    <property type="match status" value="1"/>
</dbReference>
<dbReference type="OrthoDB" id="9800940at2"/>
<evidence type="ECO:0000313" key="2">
    <source>
        <dbReference type="EMBL" id="SEH83213.1"/>
    </source>
</evidence>
<dbReference type="AlphaFoldDB" id="A0A1H6L4W9"/>
<organism evidence="2 3">
    <name type="scientific">Akkermansia glycaniphila</name>
    <dbReference type="NCBI Taxonomy" id="1679444"/>
    <lineage>
        <taxon>Bacteria</taxon>
        <taxon>Pseudomonadati</taxon>
        <taxon>Verrucomicrobiota</taxon>
        <taxon>Verrucomicrobiia</taxon>
        <taxon>Verrucomicrobiales</taxon>
        <taxon>Akkermansiaceae</taxon>
        <taxon>Akkermansia</taxon>
    </lineage>
</organism>
<keyword evidence="3" id="KW-1185">Reference proteome</keyword>
<protein>
    <submittedName>
        <fullName evidence="2">Metallo-beta-lactamase</fullName>
    </submittedName>
</protein>
<dbReference type="InterPro" id="IPR001279">
    <property type="entry name" value="Metallo-B-lactamas"/>
</dbReference>
<sequence>MSSPLSLLFLGTGTSTGVPVIGCSCPVCRSGDSRNARLRSSVLLRTERTTLLVDSCPDLRQQALRYGLTAVDAVVYTHAHLDHVTGFDDLRAFCWKHDVSWRLPFYAGPETMESLERMFPWAFNESRAFKGYIRPEPHVHGGLPFCVGDVAAVPFRVEHADAETFGYVFEHGGVRIGYACDVKSIPPDSKEMLRDLDVLVLDGLRFAEHPTHSSVGESLELMRELEPKLGVLTHMGHDVDYAETSARLPGGVVLAYDGMMLDVE</sequence>
<dbReference type="SMART" id="SM00849">
    <property type="entry name" value="Lactamase_B"/>
    <property type="match status" value="1"/>
</dbReference>
<dbReference type="SUPFAM" id="SSF56281">
    <property type="entry name" value="Metallo-hydrolase/oxidoreductase"/>
    <property type="match status" value="1"/>
</dbReference>
<accession>A0A1H6L4W9</accession>